<evidence type="ECO:0000313" key="3">
    <source>
        <dbReference type="Proteomes" id="UP000664044"/>
    </source>
</evidence>
<keyword evidence="1" id="KW-1133">Transmembrane helix</keyword>
<feature type="transmembrane region" description="Helical" evidence="1">
    <location>
        <begin position="48"/>
        <end position="76"/>
    </location>
</feature>
<evidence type="ECO:0000313" key="2">
    <source>
        <dbReference type="EMBL" id="MBO0355237.1"/>
    </source>
</evidence>
<accession>A0ABS3G748</accession>
<organism evidence="2 3">
    <name type="scientific">Flagellimonas aurea</name>
    <dbReference type="NCBI Taxonomy" id="2915619"/>
    <lineage>
        <taxon>Bacteria</taxon>
        <taxon>Pseudomonadati</taxon>
        <taxon>Bacteroidota</taxon>
        <taxon>Flavobacteriia</taxon>
        <taxon>Flavobacteriales</taxon>
        <taxon>Flavobacteriaceae</taxon>
        <taxon>Flagellimonas</taxon>
    </lineage>
</organism>
<keyword evidence="1" id="KW-0472">Membrane</keyword>
<dbReference type="EMBL" id="JAFLNL010000008">
    <property type="protein sequence ID" value="MBO0355237.1"/>
    <property type="molecule type" value="Genomic_DNA"/>
</dbReference>
<keyword evidence="1" id="KW-0812">Transmembrane</keyword>
<reference evidence="2 3" key="1">
    <citation type="submission" date="2021-03" db="EMBL/GenBank/DDBJ databases">
        <title>Muricauda lutimaris sp. nov. and Muricauda ruestringensis sp. nov, two marine members of the Flavobacteriaceae isolated from deep sea sediments of Western Pacific.</title>
        <authorList>
            <person name="Zhao S."/>
            <person name="Liu R."/>
        </authorList>
    </citation>
    <scope>NUCLEOTIDE SEQUENCE [LARGE SCALE GENOMIC DNA]</scope>
    <source>
        <strain evidence="2 3">BC31-1-A7</strain>
    </source>
</reference>
<proteinExistence type="predicted"/>
<sequence length="114" mass="13251">MEDKAFKKILLKSEVKTSERFTDDLMKRLETRKAERPTSIQIALRPALWGLVTVEMAVLALFFLVPMTSFTVFNWIHLGKTHLMVGLIFLFILGINHMLRLSQKVESYNQLVKQ</sequence>
<feature type="transmembrane region" description="Helical" evidence="1">
    <location>
        <begin position="82"/>
        <end position="99"/>
    </location>
</feature>
<dbReference type="RefSeq" id="WP_207035139.1">
    <property type="nucleotide sequence ID" value="NZ_JAFLNL010000008.1"/>
</dbReference>
<dbReference type="Proteomes" id="UP000664044">
    <property type="component" value="Unassembled WGS sequence"/>
</dbReference>
<name>A0ABS3G748_9FLAO</name>
<evidence type="ECO:0000256" key="1">
    <source>
        <dbReference type="SAM" id="Phobius"/>
    </source>
</evidence>
<protein>
    <submittedName>
        <fullName evidence="2">Uncharacterized protein</fullName>
    </submittedName>
</protein>
<gene>
    <name evidence="2" type="ORF">J0656_14530</name>
</gene>
<comment type="caution">
    <text evidence="2">The sequence shown here is derived from an EMBL/GenBank/DDBJ whole genome shotgun (WGS) entry which is preliminary data.</text>
</comment>
<keyword evidence="3" id="KW-1185">Reference proteome</keyword>